<dbReference type="InterPro" id="IPR003591">
    <property type="entry name" value="Leu-rich_rpt_typical-subtyp"/>
</dbReference>
<dbReference type="AlphaFoldDB" id="A0A1I2KBS1"/>
<evidence type="ECO:0000256" key="7">
    <source>
        <dbReference type="SAM" id="Phobius"/>
    </source>
</evidence>
<dbReference type="SMART" id="SM00369">
    <property type="entry name" value="LRR_TYP"/>
    <property type="match status" value="8"/>
</dbReference>
<dbReference type="FunFam" id="3.80.10.10:FF:001164">
    <property type="entry name" value="GH01279p"/>
    <property type="match status" value="1"/>
</dbReference>
<feature type="transmembrane region" description="Helical" evidence="7">
    <location>
        <begin position="888"/>
        <end position="906"/>
    </location>
</feature>
<dbReference type="PROSITE" id="PS50978">
    <property type="entry name" value="NEAT"/>
    <property type="match status" value="1"/>
</dbReference>
<dbReference type="eggNOG" id="COG5386">
    <property type="taxonomic scope" value="Bacteria"/>
</dbReference>
<evidence type="ECO:0000256" key="2">
    <source>
        <dbReference type="ARBA" id="ARBA00022614"/>
    </source>
</evidence>
<dbReference type="InterPro" id="IPR001611">
    <property type="entry name" value="Leu-rich_rpt"/>
</dbReference>
<protein>
    <submittedName>
        <fullName evidence="10">Leucine rich repeat-containing protein</fullName>
    </submittedName>
</protein>
<evidence type="ECO:0000256" key="3">
    <source>
        <dbReference type="ARBA" id="ARBA00022729"/>
    </source>
</evidence>
<organism evidence="10 11">
    <name type="scientific">Clostridium cadaveris</name>
    <dbReference type="NCBI Taxonomy" id="1529"/>
    <lineage>
        <taxon>Bacteria</taxon>
        <taxon>Bacillati</taxon>
        <taxon>Bacillota</taxon>
        <taxon>Clostridia</taxon>
        <taxon>Eubacteriales</taxon>
        <taxon>Clostridiaceae</taxon>
        <taxon>Clostridium</taxon>
    </lineage>
</organism>
<reference evidence="10 11" key="1">
    <citation type="submission" date="2016-10" db="EMBL/GenBank/DDBJ databases">
        <authorList>
            <person name="de Groot N.N."/>
        </authorList>
    </citation>
    <scope>NUCLEOTIDE SEQUENCE [LARGE SCALE GENOMIC DNA]</scope>
    <source>
        <strain evidence="10 11">NLAE-zl-G419</strain>
    </source>
</reference>
<dbReference type="InterPro" id="IPR006635">
    <property type="entry name" value="NEAT_dom"/>
</dbReference>
<dbReference type="CDD" id="cd06920">
    <property type="entry name" value="NEAT"/>
    <property type="match status" value="1"/>
</dbReference>
<evidence type="ECO:0000259" key="9">
    <source>
        <dbReference type="PROSITE" id="PS50978"/>
    </source>
</evidence>
<feature type="region of interest" description="Disordered" evidence="6">
    <location>
        <begin position="829"/>
        <end position="866"/>
    </location>
</feature>
<dbReference type="Gene3D" id="1.20.1270.90">
    <property type="entry name" value="AF1782-like"/>
    <property type="match status" value="1"/>
</dbReference>
<dbReference type="Pfam" id="PF05031">
    <property type="entry name" value="NEAT"/>
    <property type="match status" value="1"/>
</dbReference>
<dbReference type="RefSeq" id="WP_027639551.1">
    <property type="nucleotide sequence ID" value="NZ_FOOE01000005.1"/>
</dbReference>
<dbReference type="Gene3D" id="2.60.40.1850">
    <property type="match status" value="1"/>
</dbReference>
<dbReference type="OrthoDB" id="1741961at2"/>
<evidence type="ECO:0000313" key="10">
    <source>
        <dbReference type="EMBL" id="SFF63788.1"/>
    </source>
</evidence>
<dbReference type="GO" id="GO:0030313">
    <property type="term" value="C:cell envelope"/>
    <property type="evidence" value="ECO:0007669"/>
    <property type="project" value="UniProtKB-SubCell"/>
</dbReference>
<keyword evidence="5" id="KW-0175">Coiled coil</keyword>
<dbReference type="InterPro" id="IPR037250">
    <property type="entry name" value="NEAT_dom_sf"/>
</dbReference>
<evidence type="ECO:0000256" key="8">
    <source>
        <dbReference type="SAM" id="SignalP"/>
    </source>
</evidence>
<keyword evidence="4" id="KW-0677">Repeat</keyword>
<name>A0A1I2KBS1_9CLOT</name>
<accession>A0A1I2KBS1</accession>
<dbReference type="PROSITE" id="PS00018">
    <property type="entry name" value="EF_HAND_1"/>
    <property type="match status" value="1"/>
</dbReference>
<feature type="domain" description="NEAT" evidence="9">
    <location>
        <begin position="238"/>
        <end position="369"/>
    </location>
</feature>
<dbReference type="SMART" id="SM00365">
    <property type="entry name" value="LRR_SD22"/>
    <property type="match status" value="5"/>
</dbReference>
<comment type="subcellular location">
    <subcellularLocation>
        <location evidence="1">Cell envelope</location>
    </subcellularLocation>
</comment>
<dbReference type="SUPFAM" id="SSF158911">
    <property type="entry name" value="NEAT domain-like"/>
    <property type="match status" value="1"/>
</dbReference>
<keyword evidence="3 8" id="KW-0732">Signal</keyword>
<keyword evidence="11" id="KW-1185">Reference proteome</keyword>
<keyword evidence="7" id="KW-1133">Transmembrane helix</keyword>
<evidence type="ECO:0000256" key="1">
    <source>
        <dbReference type="ARBA" id="ARBA00004196"/>
    </source>
</evidence>
<keyword evidence="2" id="KW-0433">Leucine-rich repeat</keyword>
<feature type="chain" id="PRO_5039046493" evidence="8">
    <location>
        <begin position="23"/>
        <end position="914"/>
    </location>
</feature>
<dbReference type="SMART" id="SM00725">
    <property type="entry name" value="NEAT"/>
    <property type="match status" value="1"/>
</dbReference>
<dbReference type="PANTHER" id="PTHR24366:SF170">
    <property type="entry name" value="RE50361P"/>
    <property type="match status" value="1"/>
</dbReference>
<gene>
    <name evidence="10" type="ORF">SAMN04487885_10510</name>
</gene>
<dbReference type="STRING" id="1529.SAMN04487885_10510"/>
<dbReference type="PROSITE" id="PS51450">
    <property type="entry name" value="LRR"/>
    <property type="match status" value="4"/>
</dbReference>
<evidence type="ECO:0000313" key="11">
    <source>
        <dbReference type="Proteomes" id="UP000182135"/>
    </source>
</evidence>
<evidence type="ECO:0000256" key="5">
    <source>
        <dbReference type="SAM" id="Coils"/>
    </source>
</evidence>
<dbReference type="Gene3D" id="3.80.10.10">
    <property type="entry name" value="Ribonuclease Inhibitor"/>
    <property type="match status" value="2"/>
</dbReference>
<feature type="compositionally biased region" description="Polar residues" evidence="6">
    <location>
        <begin position="829"/>
        <end position="864"/>
    </location>
</feature>
<dbReference type="GO" id="GO:0009274">
    <property type="term" value="C:peptidoglycan-based cell wall"/>
    <property type="evidence" value="ECO:0007669"/>
    <property type="project" value="UniProtKB-ARBA"/>
</dbReference>
<dbReference type="SMART" id="SM00364">
    <property type="entry name" value="LRR_BAC"/>
    <property type="match status" value="3"/>
</dbReference>
<dbReference type="Pfam" id="PF13855">
    <property type="entry name" value="LRR_8"/>
    <property type="match status" value="2"/>
</dbReference>
<dbReference type="PANTHER" id="PTHR24366">
    <property type="entry name" value="IG(IMMUNOGLOBULIN) AND LRR(LEUCINE RICH REPEAT) DOMAINS"/>
    <property type="match status" value="1"/>
</dbReference>
<feature type="signal peptide" evidence="8">
    <location>
        <begin position="1"/>
        <end position="22"/>
    </location>
</feature>
<dbReference type="EMBL" id="FOOE01000005">
    <property type="protein sequence ID" value="SFF63788.1"/>
    <property type="molecule type" value="Genomic_DNA"/>
</dbReference>
<proteinExistence type="predicted"/>
<keyword evidence="7" id="KW-0472">Membrane</keyword>
<dbReference type="Pfam" id="PF07550">
    <property type="entry name" value="Shr-like_HID"/>
    <property type="match status" value="1"/>
</dbReference>
<evidence type="ECO:0000256" key="4">
    <source>
        <dbReference type="ARBA" id="ARBA00022737"/>
    </source>
</evidence>
<feature type="coiled-coil region" evidence="5">
    <location>
        <begin position="191"/>
        <end position="231"/>
    </location>
</feature>
<evidence type="ECO:0000256" key="6">
    <source>
        <dbReference type="SAM" id="MobiDB-lite"/>
    </source>
</evidence>
<sequence>MKKLKKVTPLVLSAAFIFTQTAAPVLALENTTREIRATFKTLLTGTQVSELKWNGSDWAQGLDFPNIDKYSDNSNDSKYANSIDEVLVNGTKYKKDINEENSKLIFEISPYGLRIKDGAFVEGDNTILIKAKGYKNKEIHFSKNGKTYKLVSQKDIGDTSDGVQILNKDSLNQKIDNAKLIKQGTKTYKAFKTLQIAIQEAEKVRDTAKTQSELNNAVEALQNAINTFENTQLDPEKLENGEYTLSFRANVEGKDSSSMLQGAFDPKVKLTVKNGEMKISMLNTGLAKFLLDFSIESNGQYPKSEQKKIGEPDNDGTFKLQEFTIPIKNLSKMHKGAVLVTMMGGQITDIGKYEKYTKLDMTFGSNIEKGWTGYKYDIDNKNTPTDSALLEQVLVKKGFDLDGDKKISKAELQAISGELDLSSYKLTDISMLKDLSDKLTTLDISRNNIKVLPKGLLDNMTNLENFYAQANHITDIPENFFLNNNKISYVALSTNKLTAIDNKDFTGLSSAVEIDLGENSIESIDKNAFDGLNNLTSLSFSGNKLKEIPSSALKSLSSLKMIFLDNNFLSKIPDGIENLIKLERISITKNRISEINAESFKNLKNLKHLGLDSNRISKIEKAAFVNNTQLEELRLYDNDLTSFNTDILPDNIKLRTLDLQMNNINKVDSFLRKLVGDAKIFPQKSVTALSLNVDKNQKLKWSQEFGMLDLLLWYNSTVSNMDKEITSIKEYKNMLASQGLENTDIVTIMNDKGYDWDIKTELQRKNDDGIFTTVSENISSDKADELSGSFKVNENGTYRIVKSIYPSTYGDKQYKYSIVSNEITVNQIQKPETPGTNPSETPTDGNINSSLASPESTNTKNEVSTKPVIGQYTNEVVTTPKTGDFTNIGVWASILTASAGMLAFIIRKKSRKEV</sequence>
<dbReference type="eggNOG" id="COG4886">
    <property type="taxonomic scope" value="Bacteria"/>
</dbReference>
<dbReference type="SUPFAM" id="SSF52058">
    <property type="entry name" value="L domain-like"/>
    <property type="match status" value="1"/>
</dbReference>
<keyword evidence="7" id="KW-0812">Transmembrane</keyword>
<dbReference type="InterPro" id="IPR032675">
    <property type="entry name" value="LRR_dom_sf"/>
</dbReference>
<dbReference type="Proteomes" id="UP000182135">
    <property type="component" value="Unassembled WGS sequence"/>
</dbReference>
<dbReference type="InterPro" id="IPR018247">
    <property type="entry name" value="EF_Hand_1_Ca_BS"/>
</dbReference>
<dbReference type="InterPro" id="IPR011432">
    <property type="entry name" value="Shr-like_HID"/>
</dbReference>